<dbReference type="PROSITE" id="PS00134">
    <property type="entry name" value="TRYPSIN_HIS"/>
    <property type="match status" value="1"/>
</dbReference>
<keyword evidence="1 2" id="KW-0732">Signal</keyword>
<proteinExistence type="predicted"/>
<dbReference type="Gene3D" id="2.40.10.10">
    <property type="entry name" value="Trypsin-like serine proteases"/>
    <property type="match status" value="2"/>
</dbReference>
<dbReference type="PANTHER" id="PTHR15462:SF8">
    <property type="entry name" value="SERINE PROTEASE"/>
    <property type="match status" value="1"/>
</dbReference>
<name>A0A1I4BIL0_9RHOB</name>
<dbReference type="InterPro" id="IPR009003">
    <property type="entry name" value="Peptidase_S1_PA"/>
</dbReference>
<evidence type="ECO:0000313" key="4">
    <source>
        <dbReference type="EMBL" id="SFK68685.1"/>
    </source>
</evidence>
<dbReference type="InterPro" id="IPR001314">
    <property type="entry name" value="Peptidase_S1A"/>
</dbReference>
<keyword evidence="5" id="KW-1185">Reference proteome</keyword>
<dbReference type="EMBL" id="FOSZ01000001">
    <property type="protein sequence ID" value="SFK68685.1"/>
    <property type="molecule type" value="Genomic_DNA"/>
</dbReference>
<evidence type="ECO:0000313" key="5">
    <source>
        <dbReference type="Proteomes" id="UP000198851"/>
    </source>
</evidence>
<dbReference type="GO" id="GO:0004252">
    <property type="term" value="F:serine-type endopeptidase activity"/>
    <property type="evidence" value="ECO:0007669"/>
    <property type="project" value="InterPro"/>
</dbReference>
<organism evidence="4 5">
    <name type="scientific">Shimia haliotis</name>
    <dbReference type="NCBI Taxonomy" id="1280847"/>
    <lineage>
        <taxon>Bacteria</taxon>
        <taxon>Pseudomonadati</taxon>
        <taxon>Pseudomonadota</taxon>
        <taxon>Alphaproteobacteria</taxon>
        <taxon>Rhodobacterales</taxon>
        <taxon>Roseobacteraceae</taxon>
    </lineage>
</organism>
<reference evidence="5" key="1">
    <citation type="submission" date="2016-10" db="EMBL/GenBank/DDBJ databases">
        <authorList>
            <person name="Varghese N."/>
            <person name="Submissions S."/>
        </authorList>
    </citation>
    <scope>NUCLEOTIDE SEQUENCE [LARGE SCALE GENOMIC DNA]</scope>
    <source>
        <strain evidence="5">DSM 28453</strain>
    </source>
</reference>
<feature type="chain" id="PRO_5011538469" evidence="2">
    <location>
        <begin position="21"/>
        <end position="237"/>
    </location>
</feature>
<dbReference type="Pfam" id="PF00089">
    <property type="entry name" value="Trypsin"/>
    <property type="match status" value="1"/>
</dbReference>
<dbReference type="PANTHER" id="PTHR15462">
    <property type="entry name" value="SERINE PROTEASE"/>
    <property type="match status" value="1"/>
</dbReference>
<evidence type="ECO:0000259" key="3">
    <source>
        <dbReference type="PROSITE" id="PS50240"/>
    </source>
</evidence>
<evidence type="ECO:0000256" key="1">
    <source>
        <dbReference type="ARBA" id="ARBA00022729"/>
    </source>
</evidence>
<dbReference type="InterPro" id="IPR050966">
    <property type="entry name" value="Glutamyl_endopeptidase"/>
</dbReference>
<accession>A0A1I4BIL0</accession>
<feature type="signal peptide" evidence="2">
    <location>
        <begin position="1"/>
        <end position="20"/>
    </location>
</feature>
<dbReference type="AlphaFoldDB" id="A0A1I4BIL0"/>
<dbReference type="Proteomes" id="UP000198851">
    <property type="component" value="Unassembled WGS sequence"/>
</dbReference>
<protein>
    <submittedName>
        <fullName evidence="4">V8-like Glu-specific endopeptidase</fullName>
    </submittedName>
</protein>
<dbReference type="PRINTS" id="PR00722">
    <property type="entry name" value="CHYMOTRYPSIN"/>
</dbReference>
<dbReference type="OrthoDB" id="267336at2"/>
<feature type="domain" description="Peptidase S1" evidence="3">
    <location>
        <begin position="9"/>
        <end position="235"/>
    </location>
</feature>
<evidence type="ECO:0000256" key="2">
    <source>
        <dbReference type="SAM" id="SignalP"/>
    </source>
</evidence>
<dbReference type="STRING" id="1280847.SAMN04488036_1011063"/>
<dbReference type="InterPro" id="IPR018114">
    <property type="entry name" value="TRYPSIN_HIS"/>
</dbReference>
<dbReference type="PROSITE" id="PS50240">
    <property type="entry name" value="TRYPSIN_DOM"/>
    <property type="match status" value="1"/>
</dbReference>
<dbReference type="SUPFAM" id="SSF50494">
    <property type="entry name" value="Trypsin-like serine proteases"/>
    <property type="match status" value="1"/>
</dbReference>
<dbReference type="RefSeq" id="WP_093321392.1">
    <property type="nucleotide sequence ID" value="NZ_FOSZ01000001.1"/>
</dbReference>
<dbReference type="InterPro" id="IPR001254">
    <property type="entry name" value="Trypsin_dom"/>
</dbReference>
<dbReference type="InterPro" id="IPR043504">
    <property type="entry name" value="Peptidase_S1_PA_chymotrypsin"/>
</dbReference>
<gene>
    <name evidence="4" type="ORF">SAMN04488036_1011063</name>
</gene>
<sequence length="237" mass="25150">MRFLKLMCLIAGLMPTVAFAEAPKQRKIKDAVPGEASVGRLMVNGNAMCTGALVSPDLVLTAAHCLYDPNSGRRVAPDVIEFQAGLRNGKASAVRRVKSTMQHPEYRHVRKGTAQVGHDLALLRLTRPIDSNAVLPMAQDVRLGSGDMLGVLSYTIGNRNDPVLEYPCRVLATQHQTLVMSCDVDFGASGAPVLALTNGKNPSLVSVVSARAAMGGRTVSVGTTLTAEALQQMMRGG</sequence>
<dbReference type="GO" id="GO:0006508">
    <property type="term" value="P:proteolysis"/>
    <property type="evidence" value="ECO:0007669"/>
    <property type="project" value="InterPro"/>
</dbReference>